<dbReference type="Proteomes" id="UP000265643">
    <property type="component" value="Unassembled WGS sequence"/>
</dbReference>
<dbReference type="EMBL" id="BHGK01000001">
    <property type="protein sequence ID" value="GCA66186.1"/>
    <property type="molecule type" value="Genomic_DNA"/>
</dbReference>
<keyword evidence="1" id="KW-0812">Transmembrane</keyword>
<keyword evidence="3" id="KW-1185">Reference proteome</keyword>
<reference evidence="3" key="1">
    <citation type="submission" date="2018-09" db="EMBL/GenBank/DDBJ databases">
        <title>Draft Genome Sequence of Mediterraneibacter sp. KCTC 15684.</title>
        <authorList>
            <person name="Kim J.S."/>
            <person name="Han K.I."/>
            <person name="Suh M.K."/>
            <person name="Lee K.C."/>
            <person name="Eom M.K."/>
            <person name="Lee J.H."/>
            <person name="Park S.H."/>
            <person name="Kang S.W."/>
            <person name="Park J.E."/>
            <person name="Oh B.S."/>
            <person name="Yu S.Y."/>
            <person name="Choi S.H."/>
            <person name="Lee D.H."/>
            <person name="Yoon H."/>
            <person name="Kim B."/>
            <person name="Yang S.J."/>
            <person name="Lee J.S."/>
        </authorList>
    </citation>
    <scope>NUCLEOTIDE SEQUENCE [LARGE SCALE GENOMIC DNA]</scope>
    <source>
        <strain evidence="3">KCTC 15684</strain>
    </source>
</reference>
<dbReference type="AlphaFoldDB" id="A0A391P2H0"/>
<comment type="caution">
    <text evidence="2">The sequence shown here is derived from an EMBL/GenBank/DDBJ whole genome shotgun (WGS) entry which is preliminary data.</text>
</comment>
<name>A0A391P2H0_9FIRM</name>
<evidence type="ECO:0000256" key="1">
    <source>
        <dbReference type="SAM" id="Phobius"/>
    </source>
</evidence>
<feature type="transmembrane region" description="Helical" evidence="1">
    <location>
        <begin position="12"/>
        <end position="34"/>
    </location>
</feature>
<evidence type="ECO:0000313" key="3">
    <source>
        <dbReference type="Proteomes" id="UP000265643"/>
    </source>
</evidence>
<evidence type="ECO:0000313" key="2">
    <source>
        <dbReference type="EMBL" id="GCA66186.1"/>
    </source>
</evidence>
<evidence type="ECO:0008006" key="4">
    <source>
        <dbReference type="Google" id="ProtNLM"/>
    </source>
</evidence>
<protein>
    <recommendedName>
        <fullName evidence="4">DUF4760 domain-containing protein</fullName>
    </recommendedName>
</protein>
<keyword evidence="1" id="KW-0472">Membrane</keyword>
<sequence length="171" mass="19581">MKGSFCMEINITWTITAIIAVSSFLSPIAVAIINNRHHARIRKMELEHDEYMRWLDLQQTTTVKQFDIYYADKKKSFADFANAAGQFSFSKQTAQAYQELQSTTHIAMLYCNKSNYDLLSGFLEYADSIFGNGYTRNERDEYTKTLTSITTSLNEELASTKPVIQREPGKS</sequence>
<keyword evidence="1" id="KW-1133">Transmembrane helix</keyword>
<gene>
    <name evidence="2" type="ORF">KGMB01110_06220</name>
</gene>
<proteinExistence type="predicted"/>
<accession>A0A391P2H0</accession>
<organism evidence="2 3">
    <name type="scientific">Mediterraneibacter butyricigenes</name>
    <dbReference type="NCBI Taxonomy" id="2316025"/>
    <lineage>
        <taxon>Bacteria</taxon>
        <taxon>Bacillati</taxon>
        <taxon>Bacillota</taxon>
        <taxon>Clostridia</taxon>
        <taxon>Lachnospirales</taxon>
        <taxon>Lachnospiraceae</taxon>
        <taxon>Mediterraneibacter</taxon>
    </lineage>
</organism>